<keyword evidence="2 3" id="KW-0040">ANK repeat</keyword>
<evidence type="ECO:0000256" key="2">
    <source>
        <dbReference type="ARBA" id="ARBA00023043"/>
    </source>
</evidence>
<dbReference type="PANTHER" id="PTHR24171">
    <property type="entry name" value="ANKYRIN REPEAT DOMAIN-CONTAINING PROTEIN 39-RELATED"/>
    <property type="match status" value="1"/>
</dbReference>
<feature type="repeat" description="ANK" evidence="3">
    <location>
        <begin position="101"/>
        <end position="123"/>
    </location>
</feature>
<feature type="non-terminal residue" evidence="4">
    <location>
        <position position="1"/>
    </location>
</feature>
<dbReference type="PANTHER" id="PTHR24171:SF9">
    <property type="entry name" value="ANKYRIN REPEAT DOMAIN-CONTAINING PROTEIN 39"/>
    <property type="match status" value="1"/>
</dbReference>
<proteinExistence type="predicted"/>
<comment type="caution">
    <text evidence="4">The sequence shown here is derived from an EMBL/GenBank/DDBJ whole genome shotgun (WGS) entry which is preliminary data.</text>
</comment>
<dbReference type="Pfam" id="PF12796">
    <property type="entry name" value="Ank_2"/>
    <property type="match status" value="2"/>
</dbReference>
<evidence type="ECO:0000256" key="1">
    <source>
        <dbReference type="ARBA" id="ARBA00022737"/>
    </source>
</evidence>
<dbReference type="PROSITE" id="PS50088">
    <property type="entry name" value="ANK_REPEAT"/>
    <property type="match status" value="2"/>
</dbReference>
<evidence type="ECO:0000313" key="4">
    <source>
        <dbReference type="EMBL" id="ORY38442.1"/>
    </source>
</evidence>
<dbReference type="InterPro" id="IPR002110">
    <property type="entry name" value="Ankyrin_rpt"/>
</dbReference>
<dbReference type="OrthoDB" id="2118844at2759"/>
<dbReference type="PROSITE" id="PS50297">
    <property type="entry name" value="ANK_REP_REGION"/>
    <property type="match status" value="2"/>
</dbReference>
<name>A0A1Y2BUK0_9FUNG</name>
<gene>
    <name evidence="4" type="ORF">BCR33DRAFT_646263</name>
</gene>
<keyword evidence="1" id="KW-0677">Repeat</keyword>
<dbReference type="InterPro" id="IPR036770">
    <property type="entry name" value="Ankyrin_rpt-contain_sf"/>
</dbReference>
<dbReference type="SUPFAM" id="SSF48403">
    <property type="entry name" value="Ankyrin repeat"/>
    <property type="match status" value="1"/>
</dbReference>
<dbReference type="Gene3D" id="1.25.40.20">
    <property type="entry name" value="Ankyrin repeat-containing domain"/>
    <property type="match status" value="2"/>
</dbReference>
<reference evidence="4 5" key="1">
    <citation type="submission" date="2016-07" db="EMBL/GenBank/DDBJ databases">
        <title>Pervasive Adenine N6-methylation of Active Genes in Fungi.</title>
        <authorList>
            <consortium name="DOE Joint Genome Institute"/>
            <person name="Mondo S.J."/>
            <person name="Dannebaum R.O."/>
            <person name="Kuo R.C."/>
            <person name="Labutti K."/>
            <person name="Haridas S."/>
            <person name="Kuo A."/>
            <person name="Salamov A."/>
            <person name="Ahrendt S.R."/>
            <person name="Lipzen A."/>
            <person name="Sullivan W."/>
            <person name="Andreopoulos W.B."/>
            <person name="Clum A."/>
            <person name="Lindquist E."/>
            <person name="Daum C."/>
            <person name="Ramamoorthy G.K."/>
            <person name="Gryganskyi A."/>
            <person name="Culley D."/>
            <person name="Magnuson J.K."/>
            <person name="James T.Y."/>
            <person name="O'Malley M.A."/>
            <person name="Stajich J.E."/>
            <person name="Spatafora J.W."/>
            <person name="Visel A."/>
            <person name="Grigoriev I.V."/>
        </authorList>
    </citation>
    <scope>NUCLEOTIDE SEQUENCE [LARGE SCALE GENOMIC DNA]</scope>
    <source>
        <strain evidence="4 5">JEL800</strain>
    </source>
</reference>
<dbReference type="SMART" id="SM00248">
    <property type="entry name" value="ANK"/>
    <property type="match status" value="3"/>
</dbReference>
<dbReference type="PRINTS" id="PR01415">
    <property type="entry name" value="ANKYRIN"/>
</dbReference>
<dbReference type="Proteomes" id="UP000193642">
    <property type="component" value="Unassembled WGS sequence"/>
</dbReference>
<sequence length="123" mass="13284">GRTPLHLAALKGSIEAVKILLKYGADVNARNNSNWTPLHWAINHSIALLLMDHGANVDALSANVDQICDYGTPLFVASKENRLEHALLLISFDANVNAVHNGKSALSVAAERGHLDMVKLLVE</sequence>
<accession>A0A1Y2BUK0</accession>
<evidence type="ECO:0000256" key="3">
    <source>
        <dbReference type="PROSITE-ProRule" id="PRU00023"/>
    </source>
</evidence>
<dbReference type="AlphaFoldDB" id="A0A1Y2BUK0"/>
<dbReference type="EMBL" id="MCGO01000044">
    <property type="protein sequence ID" value="ORY38442.1"/>
    <property type="molecule type" value="Genomic_DNA"/>
</dbReference>
<organism evidence="4 5">
    <name type="scientific">Rhizoclosmatium globosum</name>
    <dbReference type="NCBI Taxonomy" id="329046"/>
    <lineage>
        <taxon>Eukaryota</taxon>
        <taxon>Fungi</taxon>
        <taxon>Fungi incertae sedis</taxon>
        <taxon>Chytridiomycota</taxon>
        <taxon>Chytridiomycota incertae sedis</taxon>
        <taxon>Chytridiomycetes</taxon>
        <taxon>Chytridiales</taxon>
        <taxon>Chytriomycetaceae</taxon>
        <taxon>Rhizoclosmatium</taxon>
    </lineage>
</organism>
<evidence type="ECO:0000313" key="5">
    <source>
        <dbReference type="Proteomes" id="UP000193642"/>
    </source>
</evidence>
<feature type="non-terminal residue" evidence="4">
    <location>
        <position position="123"/>
    </location>
</feature>
<protein>
    <submittedName>
        <fullName evidence="4">Ankyrin</fullName>
    </submittedName>
</protein>
<feature type="repeat" description="ANK" evidence="3">
    <location>
        <begin position="1"/>
        <end position="32"/>
    </location>
</feature>
<keyword evidence="5" id="KW-1185">Reference proteome</keyword>
<dbReference type="STRING" id="329046.A0A1Y2BUK0"/>